<dbReference type="OrthoDB" id="9803381at2"/>
<evidence type="ECO:0000256" key="1">
    <source>
        <dbReference type="ARBA" id="ARBA00004651"/>
    </source>
</evidence>
<feature type="transmembrane region" description="Helical" evidence="6">
    <location>
        <begin position="120"/>
        <end position="138"/>
    </location>
</feature>
<evidence type="ECO:0000313" key="8">
    <source>
        <dbReference type="EMBL" id="AEP08874.1"/>
    </source>
</evidence>
<dbReference type="EMBL" id="CP002382">
    <property type="protein sequence ID" value="AEP08874.1"/>
    <property type="molecule type" value="Genomic_DNA"/>
</dbReference>
<organism evidence="8 9">
    <name type="scientific">Micavibrio aeruginosavorus (strain ARL-13)</name>
    <dbReference type="NCBI Taxonomy" id="856793"/>
    <lineage>
        <taxon>Bacteria</taxon>
        <taxon>Pseudomonadati</taxon>
        <taxon>Bdellovibrionota</taxon>
        <taxon>Bdellovibrionia</taxon>
        <taxon>Bdellovibrionales</taxon>
        <taxon>Pseudobdellovibrionaceae</taxon>
        <taxon>Micavibrio</taxon>
    </lineage>
</organism>
<keyword evidence="9" id="KW-1185">Reference proteome</keyword>
<keyword evidence="4 6" id="KW-1133">Transmembrane helix</keyword>
<dbReference type="GO" id="GO:0005886">
    <property type="term" value="C:plasma membrane"/>
    <property type="evidence" value="ECO:0007669"/>
    <property type="project" value="UniProtKB-SubCell"/>
</dbReference>
<evidence type="ECO:0000256" key="2">
    <source>
        <dbReference type="ARBA" id="ARBA00022475"/>
    </source>
</evidence>
<feature type="transmembrane region" description="Helical" evidence="6">
    <location>
        <begin position="300"/>
        <end position="320"/>
    </location>
</feature>
<comment type="subcellular location">
    <subcellularLocation>
        <location evidence="1">Cell membrane</location>
        <topology evidence="1">Multi-pass membrane protein</topology>
    </subcellularLocation>
</comment>
<dbReference type="PANTHER" id="PTHR35007">
    <property type="entry name" value="INTEGRAL MEMBRANE PROTEIN-RELATED"/>
    <property type="match status" value="1"/>
</dbReference>
<evidence type="ECO:0000256" key="4">
    <source>
        <dbReference type="ARBA" id="ARBA00022989"/>
    </source>
</evidence>
<evidence type="ECO:0000256" key="5">
    <source>
        <dbReference type="ARBA" id="ARBA00023136"/>
    </source>
</evidence>
<proteinExistence type="predicted"/>
<dbReference type="KEGG" id="mai:MICA_537"/>
<reference evidence="8 9" key="1">
    <citation type="journal article" date="2011" name="BMC Genomics">
        <title>Genomic insights into an obligate epibiotic bacterial predator: Micavibrio aeruginosavorus ARL-13.</title>
        <authorList>
            <person name="Wang Z."/>
            <person name="Kadouri D."/>
            <person name="Wu M."/>
        </authorList>
    </citation>
    <scope>NUCLEOTIDE SEQUENCE [LARGE SCALE GENOMIC DNA]</scope>
    <source>
        <strain evidence="8 9">ARL-13</strain>
    </source>
</reference>
<gene>
    <name evidence="8" type="ordered locus">MICA_537</name>
</gene>
<feature type="transmembrane region" description="Helical" evidence="6">
    <location>
        <begin position="263"/>
        <end position="284"/>
    </location>
</feature>
<dbReference type="HOGENOM" id="CLU_064305_1_1_5"/>
<name>G2KLP4_MICAA</name>
<evidence type="ECO:0000313" key="9">
    <source>
        <dbReference type="Proteomes" id="UP000009286"/>
    </source>
</evidence>
<dbReference type="STRING" id="856793.MICA_537"/>
<evidence type="ECO:0000259" key="7">
    <source>
        <dbReference type="Pfam" id="PF00482"/>
    </source>
</evidence>
<dbReference type="eggNOG" id="COG4965">
    <property type="taxonomic scope" value="Bacteria"/>
</dbReference>
<dbReference type="Pfam" id="PF00482">
    <property type="entry name" value="T2SSF"/>
    <property type="match status" value="1"/>
</dbReference>
<keyword evidence="2" id="KW-1003">Cell membrane</keyword>
<dbReference type="AlphaFoldDB" id="G2KLP4"/>
<feature type="transmembrane region" description="Helical" evidence="6">
    <location>
        <begin position="97"/>
        <end position="114"/>
    </location>
</feature>
<evidence type="ECO:0000256" key="6">
    <source>
        <dbReference type="SAM" id="Phobius"/>
    </source>
</evidence>
<dbReference type="RefSeq" id="WP_014102097.1">
    <property type="nucleotide sequence ID" value="NC_016026.1"/>
</dbReference>
<dbReference type="InterPro" id="IPR042094">
    <property type="entry name" value="T2SS_GspF_sf"/>
</dbReference>
<dbReference type="Gene3D" id="1.20.81.30">
    <property type="entry name" value="Type II secretion system (T2SS), domain F"/>
    <property type="match status" value="1"/>
</dbReference>
<sequence>MQPMIFVIVVLVVTLLCFGGVLLVMSAQEKKRRSRIQSVIRGNVVVDKKSAATAEKDKRVADISRKLKETTEENKAKKNRLSSRLMQAGLSISPKQFWIYSILFAIVVTILTKLSGQSPLVTILVGITALLGFPRYWLKRRIKKRQAKFLLEFADALEAMVRLLKAGMPVTEAINMASKEFEGPVGEEMAMIYDAQRVGISLPEASLEAARRMPITEMQMFATAMAIQAQTGASLSEILTNLAKVIRARFRLKRKVEALSSEAKASAMIIGSLPFLVGTGMYFINNEYMMVMFTTFNGKMMLAGCAVFMLMGVMVMKAMINFKV</sequence>
<dbReference type="InterPro" id="IPR018076">
    <property type="entry name" value="T2SS_GspF_dom"/>
</dbReference>
<dbReference type="Proteomes" id="UP000009286">
    <property type="component" value="Chromosome"/>
</dbReference>
<feature type="transmembrane region" description="Helical" evidence="6">
    <location>
        <begin position="6"/>
        <end position="25"/>
    </location>
</feature>
<keyword evidence="5 6" id="KW-0472">Membrane</keyword>
<evidence type="ECO:0000256" key="3">
    <source>
        <dbReference type="ARBA" id="ARBA00022692"/>
    </source>
</evidence>
<dbReference type="PANTHER" id="PTHR35007:SF1">
    <property type="entry name" value="PILUS ASSEMBLY PROTEIN"/>
    <property type="match status" value="1"/>
</dbReference>
<protein>
    <submittedName>
        <fullName evidence="8">Bacterial type II secretion system F domain protein</fullName>
    </submittedName>
</protein>
<feature type="domain" description="Type II secretion system protein GspF" evidence="7">
    <location>
        <begin position="157"/>
        <end position="279"/>
    </location>
</feature>
<accession>G2KLP4</accession>
<keyword evidence="3 6" id="KW-0812">Transmembrane</keyword>